<dbReference type="AlphaFoldDB" id="A0A0C2JRA8"/>
<gene>
    <name evidence="1" type="ORF">RF11_06051</name>
</gene>
<accession>A0A0C2JRA8</accession>
<protein>
    <submittedName>
        <fullName evidence="1">Uncharacterized protein</fullName>
    </submittedName>
</protein>
<dbReference type="EMBL" id="JWZT01001550">
    <property type="protein sequence ID" value="KII71933.1"/>
    <property type="molecule type" value="Genomic_DNA"/>
</dbReference>
<organism evidence="1 2">
    <name type="scientific">Thelohanellus kitauei</name>
    <name type="common">Myxosporean</name>
    <dbReference type="NCBI Taxonomy" id="669202"/>
    <lineage>
        <taxon>Eukaryota</taxon>
        <taxon>Metazoa</taxon>
        <taxon>Cnidaria</taxon>
        <taxon>Myxozoa</taxon>
        <taxon>Myxosporea</taxon>
        <taxon>Bivalvulida</taxon>
        <taxon>Platysporina</taxon>
        <taxon>Myxobolidae</taxon>
        <taxon>Thelohanellus</taxon>
    </lineage>
</organism>
<name>A0A0C2JRA8_THEKT</name>
<sequence length="224" mass="25802">MALLITKSVKVVFHSMDMHKKPFPWRSKIDNEKIIVTVNHSIVPDITRINCRRIRNKIKQMTVESHLMSNQQIFANTTANISKPIVPALPSFKKVSRTIQIVRLKQTNRMPLSRPVEQLIIPELCKITKTGERFLSVEATISGQGFLIFTTNENLNLSESRSWFIDGTFSACSNLFEQFYPIRTIVSNKIIPLIYGLLPFKNAMIYRNFLTSVQNLNHLSIRIE</sequence>
<proteinExistence type="predicted"/>
<keyword evidence="2" id="KW-1185">Reference proteome</keyword>
<reference evidence="1 2" key="1">
    <citation type="journal article" date="2014" name="Genome Biol. Evol.">
        <title>The genome of the myxosporean Thelohanellus kitauei shows adaptations to nutrient acquisition within its fish host.</title>
        <authorList>
            <person name="Yang Y."/>
            <person name="Xiong J."/>
            <person name="Zhou Z."/>
            <person name="Huo F."/>
            <person name="Miao W."/>
            <person name="Ran C."/>
            <person name="Liu Y."/>
            <person name="Zhang J."/>
            <person name="Feng J."/>
            <person name="Wang M."/>
            <person name="Wang M."/>
            <person name="Wang L."/>
            <person name="Yao B."/>
        </authorList>
    </citation>
    <scope>NUCLEOTIDE SEQUENCE [LARGE SCALE GENOMIC DNA]</scope>
    <source>
        <strain evidence="1">Wuqing</strain>
    </source>
</reference>
<comment type="caution">
    <text evidence="1">The sequence shown here is derived from an EMBL/GenBank/DDBJ whole genome shotgun (WGS) entry which is preliminary data.</text>
</comment>
<dbReference type="OrthoDB" id="6148114at2759"/>
<dbReference type="Proteomes" id="UP000031668">
    <property type="component" value="Unassembled WGS sequence"/>
</dbReference>
<evidence type="ECO:0000313" key="1">
    <source>
        <dbReference type="EMBL" id="KII71933.1"/>
    </source>
</evidence>
<dbReference type="OMA" id="ITRINCR"/>
<evidence type="ECO:0000313" key="2">
    <source>
        <dbReference type="Proteomes" id="UP000031668"/>
    </source>
</evidence>